<dbReference type="EMBL" id="BAAAFD010000002">
    <property type="protein sequence ID" value="GAA0853908.1"/>
    <property type="molecule type" value="Genomic_DNA"/>
</dbReference>
<feature type="transmembrane region" description="Helical" evidence="1">
    <location>
        <begin position="7"/>
        <end position="28"/>
    </location>
</feature>
<protein>
    <submittedName>
        <fullName evidence="2">Uncharacterized protein</fullName>
    </submittedName>
</protein>
<keyword evidence="1" id="KW-0812">Transmembrane</keyword>
<evidence type="ECO:0000313" key="3">
    <source>
        <dbReference type="Proteomes" id="UP001500359"/>
    </source>
</evidence>
<keyword evidence="1" id="KW-0472">Membrane</keyword>
<dbReference type="RefSeq" id="WP_343856767.1">
    <property type="nucleotide sequence ID" value="NZ_BAAAFD010000002.1"/>
</dbReference>
<keyword evidence="3" id="KW-1185">Reference proteome</keyword>
<comment type="caution">
    <text evidence="2">The sequence shown here is derived from an EMBL/GenBank/DDBJ whole genome shotgun (WGS) entry which is preliminary data.</text>
</comment>
<name>A0ABP3WP03_9ALTE</name>
<dbReference type="Proteomes" id="UP001500359">
    <property type="component" value="Unassembled WGS sequence"/>
</dbReference>
<keyword evidence="1" id="KW-1133">Transmembrane helix</keyword>
<accession>A0ABP3WP03</accession>
<evidence type="ECO:0000313" key="2">
    <source>
        <dbReference type="EMBL" id="GAA0853908.1"/>
    </source>
</evidence>
<proteinExistence type="predicted"/>
<reference evidence="3" key="1">
    <citation type="journal article" date="2019" name="Int. J. Syst. Evol. Microbiol.">
        <title>The Global Catalogue of Microorganisms (GCM) 10K type strain sequencing project: providing services to taxonomists for standard genome sequencing and annotation.</title>
        <authorList>
            <consortium name="The Broad Institute Genomics Platform"/>
            <consortium name="The Broad Institute Genome Sequencing Center for Infectious Disease"/>
            <person name="Wu L."/>
            <person name="Ma J."/>
        </authorList>
    </citation>
    <scope>NUCLEOTIDE SEQUENCE [LARGE SCALE GENOMIC DNA]</scope>
    <source>
        <strain evidence="3">JCM 15896</strain>
    </source>
</reference>
<organism evidence="2 3">
    <name type="scientific">Aliiglaciecola litoralis</name>
    <dbReference type="NCBI Taxonomy" id="582857"/>
    <lineage>
        <taxon>Bacteria</taxon>
        <taxon>Pseudomonadati</taxon>
        <taxon>Pseudomonadota</taxon>
        <taxon>Gammaproteobacteria</taxon>
        <taxon>Alteromonadales</taxon>
        <taxon>Alteromonadaceae</taxon>
        <taxon>Aliiglaciecola</taxon>
    </lineage>
</organism>
<sequence length="54" mass="5896">MFNHFDLLILLLSPVMAYLAAAVIFSLVESRKAGAAAPVQTASFEYHDGQRSVQ</sequence>
<evidence type="ECO:0000256" key="1">
    <source>
        <dbReference type="SAM" id="Phobius"/>
    </source>
</evidence>
<gene>
    <name evidence="2" type="ORF">GCM10009114_07960</name>
</gene>